<protein>
    <submittedName>
        <fullName evidence="1">Uncharacterized protein</fullName>
    </submittedName>
</protein>
<dbReference type="EMBL" id="GBXM01045729">
    <property type="protein sequence ID" value="JAH62848.1"/>
    <property type="molecule type" value="Transcribed_RNA"/>
</dbReference>
<reference evidence="1" key="2">
    <citation type="journal article" date="2015" name="Fish Shellfish Immunol.">
        <title>Early steps in the European eel (Anguilla anguilla)-Vibrio vulnificus interaction in the gills: Role of the RtxA13 toxin.</title>
        <authorList>
            <person name="Callol A."/>
            <person name="Pajuelo D."/>
            <person name="Ebbesson L."/>
            <person name="Teles M."/>
            <person name="MacKenzie S."/>
            <person name="Amaro C."/>
        </authorList>
    </citation>
    <scope>NUCLEOTIDE SEQUENCE</scope>
</reference>
<evidence type="ECO:0000313" key="1">
    <source>
        <dbReference type="EMBL" id="JAH62848.1"/>
    </source>
</evidence>
<accession>A0A0E9UD35</accession>
<organism evidence="1">
    <name type="scientific">Anguilla anguilla</name>
    <name type="common">European freshwater eel</name>
    <name type="synonym">Muraena anguilla</name>
    <dbReference type="NCBI Taxonomy" id="7936"/>
    <lineage>
        <taxon>Eukaryota</taxon>
        <taxon>Metazoa</taxon>
        <taxon>Chordata</taxon>
        <taxon>Craniata</taxon>
        <taxon>Vertebrata</taxon>
        <taxon>Euteleostomi</taxon>
        <taxon>Actinopterygii</taxon>
        <taxon>Neopterygii</taxon>
        <taxon>Teleostei</taxon>
        <taxon>Anguilliformes</taxon>
        <taxon>Anguillidae</taxon>
        <taxon>Anguilla</taxon>
    </lineage>
</organism>
<sequence length="32" mass="3714">MFILQITEIYGYNYITRTSVAIGNSALTYKRI</sequence>
<dbReference type="AlphaFoldDB" id="A0A0E9UD35"/>
<name>A0A0E9UD35_ANGAN</name>
<reference evidence="1" key="1">
    <citation type="submission" date="2014-11" db="EMBL/GenBank/DDBJ databases">
        <authorList>
            <person name="Amaro Gonzalez C."/>
        </authorList>
    </citation>
    <scope>NUCLEOTIDE SEQUENCE</scope>
</reference>
<proteinExistence type="predicted"/>